<keyword evidence="3" id="KW-1185">Reference proteome</keyword>
<dbReference type="AlphaFoldDB" id="A0A834ZA82"/>
<proteinExistence type="predicted"/>
<evidence type="ECO:0000256" key="1">
    <source>
        <dbReference type="SAM" id="MobiDB-lite"/>
    </source>
</evidence>
<evidence type="ECO:0000313" key="2">
    <source>
        <dbReference type="EMBL" id="KAF8402176.1"/>
    </source>
</evidence>
<protein>
    <submittedName>
        <fullName evidence="2">Uncharacterized protein</fullName>
    </submittedName>
</protein>
<reference evidence="2 3" key="1">
    <citation type="submission" date="2020-04" db="EMBL/GenBank/DDBJ databases">
        <title>Plant Genome Project.</title>
        <authorList>
            <person name="Zhang R.-G."/>
        </authorList>
    </citation>
    <scope>NUCLEOTIDE SEQUENCE [LARGE SCALE GENOMIC DNA]</scope>
    <source>
        <strain evidence="2">YNK0</strain>
        <tissue evidence="2">Leaf</tissue>
    </source>
</reference>
<dbReference type="Proteomes" id="UP000655225">
    <property type="component" value="Unassembled WGS sequence"/>
</dbReference>
<dbReference type="EMBL" id="JABCRI010000008">
    <property type="protein sequence ID" value="KAF8402176.1"/>
    <property type="molecule type" value="Genomic_DNA"/>
</dbReference>
<name>A0A834ZA82_TETSI</name>
<gene>
    <name evidence="2" type="ORF">HHK36_013128</name>
</gene>
<accession>A0A834ZA82</accession>
<organism evidence="2 3">
    <name type="scientific">Tetracentron sinense</name>
    <name type="common">Spur-leaf</name>
    <dbReference type="NCBI Taxonomy" id="13715"/>
    <lineage>
        <taxon>Eukaryota</taxon>
        <taxon>Viridiplantae</taxon>
        <taxon>Streptophyta</taxon>
        <taxon>Embryophyta</taxon>
        <taxon>Tracheophyta</taxon>
        <taxon>Spermatophyta</taxon>
        <taxon>Magnoliopsida</taxon>
        <taxon>Trochodendrales</taxon>
        <taxon>Trochodendraceae</taxon>
        <taxon>Tetracentron</taxon>
    </lineage>
</organism>
<evidence type="ECO:0000313" key="3">
    <source>
        <dbReference type="Proteomes" id="UP000655225"/>
    </source>
</evidence>
<comment type="caution">
    <text evidence="2">The sequence shown here is derived from an EMBL/GenBank/DDBJ whole genome shotgun (WGS) entry which is preliminary data.</text>
</comment>
<feature type="region of interest" description="Disordered" evidence="1">
    <location>
        <begin position="14"/>
        <end position="42"/>
    </location>
</feature>
<sequence length="85" mass="9213">MAVSVRAKRVTDPLDEKVKAYDSAAPPPEDPSDSDPDLSFLEPTDMIDDLLNPKAIDGGDSFHLLLLSHVSCLQSIGGLFVFEIE</sequence>